<name>A0A0N7LRX2_9RHOB</name>
<dbReference type="AlphaFoldDB" id="A0A0N7LRX2"/>
<evidence type="ECO:0000313" key="2">
    <source>
        <dbReference type="EMBL" id="CUH52012.1"/>
    </source>
</evidence>
<dbReference type="RefSeq" id="WP_144432515.1">
    <property type="nucleotide sequence ID" value="NZ_CYPW01000010.1"/>
</dbReference>
<dbReference type="OrthoDB" id="5741017at2"/>
<accession>A0A0N7LRX2</accession>
<sequence>MDFESVGVWVRDFILSAANMIVDEHWPGIISAGLFAAMMLFVIWISLISLSRRQALAAALRDAERASDSSGHGLDAEALRAALKRRKGAADRALSTGFSEYCETLTVVGRGDEARVHNSIRPSAFLNVDDLGFSLKSLRWVPGVFVSLGLLLTFLGLVAVLQQTQGLLNSDNAATVGALRELLGQASAKFTMSLSGLACSIIINFCLRYWSTKVEKGADSFAAVLEKNMAFISLEDLAGKQLRAIEDQTVQQAELNTHLVAKLSEPLNRVVEQSVQNVGTMVDQLGKDITSGIGGSLDSVSERMEAAANALSSIGDDLNLAGKQFDEALSSSTKSLISALSRLEEVSEKLTSASGMVGDLAPTVMETVKEGNAANLRVAEGATEMVHAAKTAISEEKQVVLEAMLSIKGLIEAFESRAAAYDGQLEKAFQTYQVEVSKTIDKLEDHGNGIQERFADALSTLQAVIENAKAFEPESQPKPSVEAIAE</sequence>
<gene>
    <name evidence="2" type="ORF">SHM7688_01452</name>
</gene>
<evidence type="ECO:0000256" key="1">
    <source>
        <dbReference type="SAM" id="Phobius"/>
    </source>
</evidence>
<protein>
    <submittedName>
        <fullName evidence="2">Phage-related protein</fullName>
    </submittedName>
</protein>
<dbReference type="EMBL" id="CYPW01000010">
    <property type="protein sequence ID" value="CUH52012.1"/>
    <property type="molecule type" value="Genomic_DNA"/>
</dbReference>
<evidence type="ECO:0000313" key="3">
    <source>
        <dbReference type="Proteomes" id="UP000054823"/>
    </source>
</evidence>
<proteinExistence type="predicted"/>
<keyword evidence="1" id="KW-0812">Transmembrane</keyword>
<keyword evidence="1" id="KW-1133">Transmembrane helix</keyword>
<feature type="transmembrane region" description="Helical" evidence="1">
    <location>
        <begin position="140"/>
        <end position="161"/>
    </location>
</feature>
<dbReference type="Proteomes" id="UP000054823">
    <property type="component" value="Unassembled WGS sequence"/>
</dbReference>
<organism evidence="2 3">
    <name type="scientific">Shimia marina</name>
    <dbReference type="NCBI Taxonomy" id="321267"/>
    <lineage>
        <taxon>Bacteria</taxon>
        <taxon>Pseudomonadati</taxon>
        <taxon>Pseudomonadota</taxon>
        <taxon>Alphaproteobacteria</taxon>
        <taxon>Rhodobacterales</taxon>
        <taxon>Roseobacteraceae</taxon>
    </lineage>
</organism>
<keyword evidence="3" id="KW-1185">Reference proteome</keyword>
<reference evidence="2 3" key="1">
    <citation type="submission" date="2015-09" db="EMBL/GenBank/DDBJ databases">
        <authorList>
            <consortium name="Swine Surveillance"/>
        </authorList>
    </citation>
    <scope>NUCLEOTIDE SEQUENCE [LARGE SCALE GENOMIC DNA]</scope>
    <source>
        <strain evidence="2 3">CECT 7688</strain>
    </source>
</reference>
<dbReference type="STRING" id="321267.SHM7688_01452"/>
<keyword evidence="1" id="KW-0472">Membrane</keyword>
<feature type="transmembrane region" description="Helical" evidence="1">
    <location>
        <begin position="29"/>
        <end position="50"/>
    </location>
</feature>